<feature type="transmembrane region" description="Helical" evidence="2">
    <location>
        <begin position="57"/>
        <end position="78"/>
    </location>
</feature>
<proteinExistence type="predicted"/>
<accession>A0A328N643</accession>
<sequence>MAQKREPVSGGRRRAQIRTPNGSPRTDLLELFFDLALVAGLAMTSRKMAADQSWIGIAQALLLLSTLFAVWVTTTLITDSYSPRRQPVPLLILGTRFGLMLMAAALPTAFGDCWGSRAPSSCGPGAEPRARLPNSLARIGL</sequence>
<dbReference type="AlphaFoldDB" id="A0A328N643"/>
<name>A0A328N643_9ACTN</name>
<dbReference type="Pfam" id="PF06772">
    <property type="entry name" value="LtrA"/>
    <property type="match status" value="1"/>
</dbReference>
<feature type="transmembrane region" description="Helical" evidence="2">
    <location>
        <begin position="90"/>
        <end position="110"/>
    </location>
</feature>
<evidence type="ECO:0000256" key="1">
    <source>
        <dbReference type="SAM" id="MobiDB-lite"/>
    </source>
</evidence>
<reference evidence="5 6" key="1">
    <citation type="submission" date="2018-03" db="EMBL/GenBank/DDBJ databases">
        <title>Defining the species Micromonospora saelicesensis and Micromonospora noduli under the framework of genomics.</title>
        <authorList>
            <person name="Riesco R."/>
            <person name="Trujillo M.E."/>
        </authorList>
    </citation>
    <scope>NUCLEOTIDE SEQUENCE [LARGE SCALE GENOMIC DNA]</scope>
    <source>
        <strain evidence="3 5">LAH08</strain>
        <strain evidence="4 6">MED15</strain>
    </source>
</reference>
<comment type="caution">
    <text evidence="3">The sequence shown here is derived from an EMBL/GenBank/DDBJ whole genome shotgun (WGS) entry which is preliminary data.</text>
</comment>
<evidence type="ECO:0000256" key="2">
    <source>
        <dbReference type="SAM" id="Phobius"/>
    </source>
</evidence>
<protein>
    <recommendedName>
        <fullName evidence="7">Low temperature requirement protein LtrA</fullName>
    </recommendedName>
</protein>
<feature type="region of interest" description="Disordered" evidence="1">
    <location>
        <begin position="1"/>
        <end position="22"/>
    </location>
</feature>
<keyword evidence="2" id="KW-1133">Transmembrane helix</keyword>
<evidence type="ECO:0000313" key="4">
    <source>
        <dbReference type="EMBL" id="RAO17101.1"/>
    </source>
</evidence>
<dbReference type="EMBL" id="PYAC01000013">
    <property type="protein sequence ID" value="RAO17101.1"/>
    <property type="molecule type" value="Genomic_DNA"/>
</dbReference>
<keyword evidence="2" id="KW-0472">Membrane</keyword>
<dbReference type="Proteomes" id="UP000249045">
    <property type="component" value="Unassembled WGS sequence"/>
</dbReference>
<gene>
    <name evidence="3" type="ORF">LAH08_01861</name>
    <name evidence="4" type="ORF">MED15_03656</name>
</gene>
<evidence type="ECO:0008006" key="7">
    <source>
        <dbReference type="Google" id="ProtNLM"/>
    </source>
</evidence>
<organism evidence="3 5">
    <name type="scientific">Micromonospora noduli</name>
    <dbReference type="NCBI Taxonomy" id="709876"/>
    <lineage>
        <taxon>Bacteria</taxon>
        <taxon>Bacillati</taxon>
        <taxon>Actinomycetota</taxon>
        <taxon>Actinomycetes</taxon>
        <taxon>Micromonosporales</taxon>
        <taxon>Micromonosporaceae</taxon>
        <taxon>Micromonospora</taxon>
    </lineage>
</organism>
<dbReference type="Proteomes" id="UP000248966">
    <property type="component" value="Unassembled WGS sequence"/>
</dbReference>
<evidence type="ECO:0000313" key="3">
    <source>
        <dbReference type="EMBL" id="RAO03512.1"/>
    </source>
</evidence>
<dbReference type="EMBL" id="PYAA01000009">
    <property type="protein sequence ID" value="RAO03512.1"/>
    <property type="molecule type" value="Genomic_DNA"/>
</dbReference>
<dbReference type="RefSeq" id="WP_167457673.1">
    <property type="nucleotide sequence ID" value="NZ_PYAA01000009.1"/>
</dbReference>
<dbReference type="InterPro" id="IPR010640">
    <property type="entry name" value="Low_temperature_requirement_A"/>
</dbReference>
<keyword evidence="2" id="KW-0812">Transmembrane</keyword>
<evidence type="ECO:0000313" key="5">
    <source>
        <dbReference type="Proteomes" id="UP000248966"/>
    </source>
</evidence>
<evidence type="ECO:0000313" key="6">
    <source>
        <dbReference type="Proteomes" id="UP000249045"/>
    </source>
</evidence>
<keyword evidence="6" id="KW-1185">Reference proteome</keyword>